<evidence type="ECO:0008006" key="3">
    <source>
        <dbReference type="Google" id="ProtNLM"/>
    </source>
</evidence>
<proteinExistence type="predicted"/>
<dbReference type="EMBL" id="PVNK01000136">
    <property type="protein sequence ID" value="PRQ01076.1"/>
    <property type="molecule type" value="Genomic_DNA"/>
</dbReference>
<protein>
    <recommendedName>
        <fullName evidence="3">Stage II sporulation protein E (SpoIIE)</fullName>
    </recommendedName>
</protein>
<dbReference type="RefSeq" id="WP_106392144.1">
    <property type="nucleotide sequence ID" value="NZ_PVNK01000136.1"/>
</dbReference>
<dbReference type="Proteomes" id="UP000237968">
    <property type="component" value="Unassembled WGS sequence"/>
</dbReference>
<dbReference type="AlphaFoldDB" id="A0A2S9Y7S6"/>
<dbReference type="InterPro" id="IPR039248">
    <property type="entry name" value="Ptase_RsbX"/>
</dbReference>
<name>A0A2S9Y7S6_9BACT</name>
<evidence type="ECO:0000313" key="1">
    <source>
        <dbReference type="EMBL" id="PRQ01076.1"/>
    </source>
</evidence>
<dbReference type="Gene3D" id="3.60.40.10">
    <property type="entry name" value="PPM-type phosphatase domain"/>
    <property type="match status" value="1"/>
</dbReference>
<organism evidence="1 2">
    <name type="scientific">Enhygromyxa salina</name>
    <dbReference type="NCBI Taxonomy" id="215803"/>
    <lineage>
        <taxon>Bacteria</taxon>
        <taxon>Pseudomonadati</taxon>
        <taxon>Myxococcota</taxon>
        <taxon>Polyangia</taxon>
        <taxon>Nannocystales</taxon>
        <taxon>Nannocystaceae</taxon>
        <taxon>Enhygromyxa</taxon>
    </lineage>
</organism>
<dbReference type="SUPFAM" id="SSF81606">
    <property type="entry name" value="PP2C-like"/>
    <property type="match status" value="1"/>
</dbReference>
<evidence type="ECO:0000313" key="2">
    <source>
        <dbReference type="Proteomes" id="UP000237968"/>
    </source>
</evidence>
<dbReference type="PANTHER" id="PTHR35801:SF1">
    <property type="entry name" value="PHOSPHOSERINE PHOSPHATASE RSBX"/>
    <property type="match status" value="1"/>
</dbReference>
<reference evidence="1 2" key="1">
    <citation type="submission" date="2018-03" db="EMBL/GenBank/DDBJ databases">
        <title>Draft Genome Sequences of the Obligatory Marine Myxobacteria Enhygromyxa salina SWB005.</title>
        <authorList>
            <person name="Poehlein A."/>
            <person name="Moghaddam J.A."/>
            <person name="Harms H."/>
            <person name="Alanjari M."/>
            <person name="Koenig G.M."/>
            <person name="Daniel R."/>
            <person name="Schaeberle T.F."/>
        </authorList>
    </citation>
    <scope>NUCLEOTIDE SEQUENCE [LARGE SCALE GENOMIC DNA]</scope>
    <source>
        <strain evidence="1 2">SWB005</strain>
    </source>
</reference>
<keyword evidence="2" id="KW-1185">Reference proteome</keyword>
<dbReference type="InterPro" id="IPR036457">
    <property type="entry name" value="PPM-type-like_dom_sf"/>
</dbReference>
<sequence>MIPELRARSSKGSDKVEIDARIHGRPRVGETRSGDAGFVRRVDGVTWVLLVDALGHGPLAADAAELALDEAGAFEAELSIDAGLRRLHTRLVHSRGAAAALLRFEAGRVSLGGVGNVELRTLVGPALPYVPANGVLGHRVPRMRSTELELSGTGRVLLFTDGIERCAPLRQLGSLDPDLLCQQLIAEHSHDRDDATVIHVSYSTQIER</sequence>
<gene>
    <name evidence="1" type="ORF">ENSA5_27580</name>
</gene>
<comment type="caution">
    <text evidence="1">The sequence shown here is derived from an EMBL/GenBank/DDBJ whole genome shotgun (WGS) entry which is preliminary data.</text>
</comment>
<dbReference type="PANTHER" id="PTHR35801">
    <property type="entry name" value="PHOSPHOSERINE PHOSPHATASE RSBX"/>
    <property type="match status" value="1"/>
</dbReference>
<accession>A0A2S9Y7S6</accession>